<dbReference type="OrthoDB" id="4851849at2759"/>
<comment type="caution">
    <text evidence="1">The sequence shown here is derived from an EMBL/GenBank/DDBJ whole genome shotgun (WGS) entry which is preliminary data.</text>
</comment>
<evidence type="ECO:0000313" key="2">
    <source>
        <dbReference type="Proteomes" id="UP001147747"/>
    </source>
</evidence>
<dbReference type="InterPro" id="IPR027796">
    <property type="entry name" value="OTT_1508_deam-like"/>
</dbReference>
<keyword evidence="2" id="KW-1185">Reference proteome</keyword>
<organism evidence="1 2">
    <name type="scientific">Penicillium cosmopolitanum</name>
    <dbReference type="NCBI Taxonomy" id="1131564"/>
    <lineage>
        <taxon>Eukaryota</taxon>
        <taxon>Fungi</taxon>
        <taxon>Dikarya</taxon>
        <taxon>Ascomycota</taxon>
        <taxon>Pezizomycotina</taxon>
        <taxon>Eurotiomycetes</taxon>
        <taxon>Eurotiomycetidae</taxon>
        <taxon>Eurotiales</taxon>
        <taxon>Aspergillaceae</taxon>
        <taxon>Penicillium</taxon>
    </lineage>
</organism>
<gene>
    <name evidence="1" type="ORF">N7509_010495</name>
</gene>
<proteinExistence type="predicted"/>
<evidence type="ECO:0000313" key="1">
    <source>
        <dbReference type="EMBL" id="KAJ5387954.1"/>
    </source>
</evidence>
<reference evidence="1" key="2">
    <citation type="journal article" date="2023" name="IMA Fungus">
        <title>Comparative genomic study of the Penicillium genus elucidates a diverse pangenome and 15 lateral gene transfer events.</title>
        <authorList>
            <person name="Petersen C."/>
            <person name="Sorensen T."/>
            <person name="Nielsen M.R."/>
            <person name="Sondergaard T.E."/>
            <person name="Sorensen J.L."/>
            <person name="Fitzpatrick D.A."/>
            <person name="Frisvad J.C."/>
            <person name="Nielsen K.L."/>
        </authorList>
    </citation>
    <scope>NUCLEOTIDE SEQUENCE</scope>
    <source>
        <strain evidence="1">IBT 29677</strain>
    </source>
</reference>
<dbReference type="RefSeq" id="XP_056485752.1">
    <property type="nucleotide sequence ID" value="XM_056635132.1"/>
</dbReference>
<dbReference type="Pfam" id="PF14441">
    <property type="entry name" value="OTT_1508_deam"/>
    <property type="match status" value="1"/>
</dbReference>
<dbReference type="EMBL" id="JAPZBU010000009">
    <property type="protein sequence ID" value="KAJ5387954.1"/>
    <property type="molecule type" value="Genomic_DNA"/>
</dbReference>
<accession>A0A9W9VRJ7</accession>
<dbReference type="Proteomes" id="UP001147747">
    <property type="component" value="Unassembled WGS sequence"/>
</dbReference>
<reference evidence="1" key="1">
    <citation type="submission" date="2022-12" db="EMBL/GenBank/DDBJ databases">
        <authorList>
            <person name="Petersen C."/>
        </authorList>
    </citation>
    <scope>NUCLEOTIDE SEQUENCE</scope>
    <source>
        <strain evidence="1">IBT 29677</strain>
    </source>
</reference>
<protein>
    <submittedName>
        <fullName evidence="1">Uncharacterized protein</fullName>
    </submittedName>
</protein>
<name>A0A9W9VRJ7_9EURO</name>
<dbReference type="GeneID" id="81374112"/>
<sequence length="368" mass="41288">MIKKVSRYWEISRQLYRIAKKFPLARNMKVQLVKLPEKAFKGQASMENSTDPESVLSKHGFINGKQGNVQQLCRKLKLNEDEASSRYNEAIAALSKAKIHAEIQIIMFCEMQAPRIFPRVVSSSKDACFLCNTFVTRYGRMHTPKTHGRLYPGWRFPNLPDFKSFQQDLSKSLLENLRRSVSLGLTQGKLPVYPFPNESTVMTVCLSETTASIPGISLRTSTDMVSSMSTSAGLSETLLQAEPALVADRLSDIRRLSFDSIHTMYPVEGEVVTGVMKYNSSCRHIFAGSLEIYICLEDSFPFATKKEPTLGFDVERLTAEKRKLLGTTCPIIDVEQIEDEEAVCSLSEDNTICLAVGEVILRITAHPQ</sequence>
<dbReference type="AlphaFoldDB" id="A0A9W9VRJ7"/>